<protein>
    <submittedName>
        <fullName evidence="2">Uncharacterized protein</fullName>
    </submittedName>
</protein>
<dbReference type="AlphaFoldDB" id="A0ABD3P7A4"/>
<organism evidence="2 3">
    <name type="scientific">Cyclotella atomus</name>
    <dbReference type="NCBI Taxonomy" id="382360"/>
    <lineage>
        <taxon>Eukaryota</taxon>
        <taxon>Sar</taxon>
        <taxon>Stramenopiles</taxon>
        <taxon>Ochrophyta</taxon>
        <taxon>Bacillariophyta</taxon>
        <taxon>Coscinodiscophyceae</taxon>
        <taxon>Thalassiosirophycidae</taxon>
        <taxon>Stephanodiscales</taxon>
        <taxon>Stephanodiscaceae</taxon>
        <taxon>Cyclotella</taxon>
    </lineage>
</organism>
<keyword evidence="3" id="KW-1185">Reference proteome</keyword>
<proteinExistence type="predicted"/>
<evidence type="ECO:0000256" key="1">
    <source>
        <dbReference type="SAM" id="MobiDB-lite"/>
    </source>
</evidence>
<accession>A0ABD3P7A4</accession>
<evidence type="ECO:0000313" key="3">
    <source>
        <dbReference type="Proteomes" id="UP001530400"/>
    </source>
</evidence>
<feature type="region of interest" description="Disordered" evidence="1">
    <location>
        <begin position="21"/>
        <end position="61"/>
    </location>
</feature>
<dbReference type="EMBL" id="JALLPJ020000754">
    <property type="protein sequence ID" value="KAL3783716.1"/>
    <property type="molecule type" value="Genomic_DNA"/>
</dbReference>
<sequence>MSVEVDASDISVYTEISKTVVSPSNHSAIVEPVQEADEARNDVPTTAEGQLETKNQEEEQEKDDVAITINGTTIVLLPKETLVTMSKWVDDANEYWNIKEIDPNDNKKSARERLTGSLVVMGNGVKNKTVQITHDMAEWIVSVWKKESDNNSSREQAPVTSTTKSLKVKFNEFLESLKFAIAVESDKSVVNCGAFNDDDDSAMRANTDIEVMLAETESMENRHEC</sequence>
<name>A0ABD3P7A4_9STRA</name>
<reference evidence="2 3" key="1">
    <citation type="submission" date="2024-10" db="EMBL/GenBank/DDBJ databases">
        <title>Updated reference genomes for cyclostephanoid diatoms.</title>
        <authorList>
            <person name="Roberts W.R."/>
            <person name="Alverson A.J."/>
        </authorList>
    </citation>
    <scope>NUCLEOTIDE SEQUENCE [LARGE SCALE GENOMIC DNA]</scope>
    <source>
        <strain evidence="2 3">AJA010-31</strain>
    </source>
</reference>
<dbReference type="Proteomes" id="UP001530400">
    <property type="component" value="Unassembled WGS sequence"/>
</dbReference>
<comment type="caution">
    <text evidence="2">The sequence shown here is derived from an EMBL/GenBank/DDBJ whole genome shotgun (WGS) entry which is preliminary data.</text>
</comment>
<evidence type="ECO:0000313" key="2">
    <source>
        <dbReference type="EMBL" id="KAL3783716.1"/>
    </source>
</evidence>
<gene>
    <name evidence="2" type="ORF">ACHAWO_000308</name>
</gene>